<feature type="compositionally biased region" description="Polar residues" evidence="1">
    <location>
        <begin position="134"/>
        <end position="144"/>
    </location>
</feature>
<evidence type="ECO:0000256" key="1">
    <source>
        <dbReference type="SAM" id="MobiDB-lite"/>
    </source>
</evidence>
<comment type="caution">
    <text evidence="2">The sequence shown here is derived from an EMBL/GenBank/DDBJ whole genome shotgun (WGS) entry which is preliminary data.</text>
</comment>
<feature type="compositionally biased region" description="Basic and acidic residues" evidence="1">
    <location>
        <begin position="18"/>
        <end position="39"/>
    </location>
</feature>
<dbReference type="RefSeq" id="XP_007737330.1">
    <property type="nucleotide sequence ID" value="XM_007739140.1"/>
</dbReference>
<feature type="compositionally biased region" description="Polar residues" evidence="1">
    <location>
        <begin position="51"/>
        <end position="64"/>
    </location>
</feature>
<proteinExistence type="predicted"/>
<dbReference type="Proteomes" id="UP000019478">
    <property type="component" value="Unassembled WGS sequence"/>
</dbReference>
<dbReference type="AlphaFoldDB" id="W9XKP9"/>
<feature type="compositionally biased region" description="Basic and acidic residues" evidence="1">
    <location>
        <begin position="197"/>
        <end position="210"/>
    </location>
</feature>
<reference evidence="2 3" key="1">
    <citation type="submission" date="2013-03" db="EMBL/GenBank/DDBJ databases">
        <title>The Genome Sequence of Capronia epimyces CBS 606.96.</title>
        <authorList>
            <consortium name="The Broad Institute Genomics Platform"/>
            <person name="Cuomo C."/>
            <person name="de Hoog S."/>
            <person name="Gorbushina A."/>
            <person name="Walker B."/>
            <person name="Young S.K."/>
            <person name="Zeng Q."/>
            <person name="Gargeya S."/>
            <person name="Fitzgerald M."/>
            <person name="Haas B."/>
            <person name="Abouelleil A."/>
            <person name="Allen A.W."/>
            <person name="Alvarado L."/>
            <person name="Arachchi H.M."/>
            <person name="Berlin A.M."/>
            <person name="Chapman S.B."/>
            <person name="Gainer-Dewar J."/>
            <person name="Goldberg J."/>
            <person name="Griggs A."/>
            <person name="Gujja S."/>
            <person name="Hansen M."/>
            <person name="Howarth C."/>
            <person name="Imamovic A."/>
            <person name="Ireland A."/>
            <person name="Larimer J."/>
            <person name="McCowan C."/>
            <person name="Murphy C."/>
            <person name="Pearson M."/>
            <person name="Poon T.W."/>
            <person name="Priest M."/>
            <person name="Roberts A."/>
            <person name="Saif S."/>
            <person name="Shea T."/>
            <person name="Sisk P."/>
            <person name="Sykes S."/>
            <person name="Wortman J."/>
            <person name="Nusbaum C."/>
            <person name="Birren B."/>
        </authorList>
    </citation>
    <scope>NUCLEOTIDE SEQUENCE [LARGE SCALE GENOMIC DNA]</scope>
    <source>
        <strain evidence="2 3">CBS 606.96</strain>
    </source>
</reference>
<organism evidence="2 3">
    <name type="scientific">Capronia epimyces CBS 606.96</name>
    <dbReference type="NCBI Taxonomy" id="1182542"/>
    <lineage>
        <taxon>Eukaryota</taxon>
        <taxon>Fungi</taxon>
        <taxon>Dikarya</taxon>
        <taxon>Ascomycota</taxon>
        <taxon>Pezizomycotina</taxon>
        <taxon>Eurotiomycetes</taxon>
        <taxon>Chaetothyriomycetidae</taxon>
        <taxon>Chaetothyriales</taxon>
        <taxon>Herpotrichiellaceae</taxon>
        <taxon>Capronia</taxon>
    </lineage>
</organism>
<gene>
    <name evidence="2" type="ORF">A1O3_09044</name>
</gene>
<dbReference type="GeneID" id="19173130"/>
<dbReference type="HOGENOM" id="CLU_1343104_0_0_1"/>
<accession>W9XKP9</accession>
<dbReference type="OrthoDB" id="4160581at2759"/>
<feature type="region of interest" description="Disordered" evidence="1">
    <location>
        <begin position="1"/>
        <end position="234"/>
    </location>
</feature>
<feature type="compositionally biased region" description="Basic and acidic residues" evidence="1">
    <location>
        <begin position="149"/>
        <end position="166"/>
    </location>
</feature>
<keyword evidence="3" id="KW-1185">Reference proteome</keyword>
<feature type="compositionally biased region" description="Low complexity" evidence="1">
    <location>
        <begin position="119"/>
        <end position="131"/>
    </location>
</feature>
<evidence type="ECO:0000313" key="3">
    <source>
        <dbReference type="Proteomes" id="UP000019478"/>
    </source>
</evidence>
<dbReference type="EMBL" id="AMGY01000009">
    <property type="protein sequence ID" value="EXJ77885.1"/>
    <property type="molecule type" value="Genomic_DNA"/>
</dbReference>
<sequence>MSPSLFSNEHSRGPLYRYWKEQGEEEKSLRDQRIQEARLRSKGILPINPTFGPSSNDQYTSRATSGPPAYRPDETTETSTGSTTDDAPRSRGRGPPSDPDAEPRPQSHPRTEPLPSYDTATATGSAAAAAGPREQQSSSPSTHLYPSAEEEKARLRDLEDQKRQMADDAAIAQTLSGDQDVEVDADAQIRSLSDEPVQDRGKGGQPERRKSAAGKIGRWLADAASGYTKKQERW</sequence>
<feature type="compositionally biased region" description="Basic and acidic residues" evidence="1">
    <location>
        <begin position="101"/>
        <end position="111"/>
    </location>
</feature>
<protein>
    <submittedName>
        <fullName evidence="2">Uncharacterized protein</fullName>
    </submittedName>
</protein>
<evidence type="ECO:0000313" key="2">
    <source>
        <dbReference type="EMBL" id="EXJ77885.1"/>
    </source>
</evidence>
<name>W9XKP9_9EURO</name>